<dbReference type="InterPro" id="IPR005645">
    <property type="entry name" value="FSH-like_dom"/>
</dbReference>
<reference evidence="4 5" key="1">
    <citation type="submission" date="2020-01" db="EMBL/GenBank/DDBJ databases">
        <title>Aspergillus terreus IFO 6365 whole genome shotgun sequence.</title>
        <authorList>
            <person name="Kanamasa S."/>
            <person name="Takahashi H."/>
        </authorList>
    </citation>
    <scope>NUCLEOTIDE SEQUENCE [LARGE SCALE GENOMIC DNA]</scope>
    <source>
        <strain evidence="4 5">IFO 6365</strain>
    </source>
</reference>
<accession>A0A5M3Z7V6</accession>
<dbReference type="GO" id="GO:0016787">
    <property type="term" value="F:hydrolase activity"/>
    <property type="evidence" value="ECO:0007669"/>
    <property type="project" value="UniProtKB-KW"/>
</dbReference>
<evidence type="ECO:0000256" key="1">
    <source>
        <dbReference type="ARBA" id="ARBA00005863"/>
    </source>
</evidence>
<dbReference type="EMBL" id="BLJY01000009">
    <property type="protein sequence ID" value="GFF18923.1"/>
    <property type="molecule type" value="Genomic_DNA"/>
</dbReference>
<feature type="domain" description="Serine hydrolase" evidence="3">
    <location>
        <begin position="42"/>
        <end position="241"/>
    </location>
</feature>
<evidence type="ECO:0000313" key="4">
    <source>
        <dbReference type="EMBL" id="GFF18923.1"/>
    </source>
</evidence>
<evidence type="ECO:0000313" key="5">
    <source>
        <dbReference type="Proteomes" id="UP000452235"/>
    </source>
</evidence>
<name>A0A5M3Z7V6_ASPTE</name>
<comment type="similarity">
    <text evidence="1">Belongs to the LovG family.</text>
</comment>
<dbReference type="Gene3D" id="3.40.50.1820">
    <property type="entry name" value="alpha/beta hydrolase"/>
    <property type="match status" value="1"/>
</dbReference>
<keyword evidence="5" id="KW-1185">Reference proteome</keyword>
<dbReference type="InterPro" id="IPR050593">
    <property type="entry name" value="LovG"/>
</dbReference>
<dbReference type="GO" id="GO:0005634">
    <property type="term" value="C:nucleus"/>
    <property type="evidence" value="ECO:0007669"/>
    <property type="project" value="TreeGrafter"/>
</dbReference>
<protein>
    <submittedName>
        <fullName evidence="4">Probable esterase afoC</fullName>
    </submittedName>
</protein>
<sequence>MLIPQLAYELMLCQTIPILHVLVGYLSARDTYIPVSPDSPTQCRVIRAHLADSFRLVFADGPFPSGPGPDVTAVYGGWGPFRAWLPHPAVKDPDVDKIDECIAAAMAADDREGATGPWVGLLGFSQGARVAASLLLRQQRHQQRQKASLGFAYGATNVISEYRFAVLFAGRGPLMNMGAGDDNTRPEAELLELPTIHVHGLQDPGIEMHRDLLRCCLGSSARLVQWDGDHRVPIRTKDVSAVAAEIRDLASRGILGDG</sequence>
<dbReference type="AlphaFoldDB" id="A0A5M3Z7V6"/>
<dbReference type="InterPro" id="IPR029058">
    <property type="entry name" value="AB_hydrolase_fold"/>
</dbReference>
<proteinExistence type="inferred from homology"/>
<dbReference type="VEuPathDB" id="FungiDB:ATEG_07663"/>
<dbReference type="GO" id="GO:0044550">
    <property type="term" value="P:secondary metabolite biosynthetic process"/>
    <property type="evidence" value="ECO:0007669"/>
    <property type="project" value="TreeGrafter"/>
</dbReference>
<gene>
    <name evidence="4" type="ORF">ATEIFO6365_0009028600</name>
</gene>
<evidence type="ECO:0000259" key="3">
    <source>
        <dbReference type="Pfam" id="PF03959"/>
    </source>
</evidence>
<dbReference type="PANTHER" id="PTHR48070">
    <property type="entry name" value="ESTERASE OVCA2"/>
    <property type="match status" value="1"/>
</dbReference>
<dbReference type="SUPFAM" id="SSF53474">
    <property type="entry name" value="alpha/beta-Hydrolases"/>
    <property type="match status" value="1"/>
</dbReference>
<comment type="caution">
    <text evidence="4">The sequence shown here is derived from an EMBL/GenBank/DDBJ whole genome shotgun (WGS) entry which is preliminary data.</text>
</comment>
<dbReference type="GO" id="GO:0005737">
    <property type="term" value="C:cytoplasm"/>
    <property type="evidence" value="ECO:0007669"/>
    <property type="project" value="TreeGrafter"/>
</dbReference>
<dbReference type="PANTHER" id="PTHR48070:SF3">
    <property type="entry name" value="ESTERASE DBAE-RELATED"/>
    <property type="match status" value="1"/>
</dbReference>
<dbReference type="Proteomes" id="UP000452235">
    <property type="component" value="Unassembled WGS sequence"/>
</dbReference>
<keyword evidence="2" id="KW-0378">Hydrolase</keyword>
<dbReference type="OrthoDB" id="414698at2759"/>
<dbReference type="Pfam" id="PF03959">
    <property type="entry name" value="FSH1"/>
    <property type="match status" value="1"/>
</dbReference>
<evidence type="ECO:0000256" key="2">
    <source>
        <dbReference type="ARBA" id="ARBA00022801"/>
    </source>
</evidence>
<organism evidence="4 5">
    <name type="scientific">Aspergillus terreus</name>
    <dbReference type="NCBI Taxonomy" id="33178"/>
    <lineage>
        <taxon>Eukaryota</taxon>
        <taxon>Fungi</taxon>
        <taxon>Dikarya</taxon>
        <taxon>Ascomycota</taxon>
        <taxon>Pezizomycotina</taxon>
        <taxon>Eurotiomycetes</taxon>
        <taxon>Eurotiomycetidae</taxon>
        <taxon>Eurotiales</taxon>
        <taxon>Aspergillaceae</taxon>
        <taxon>Aspergillus</taxon>
        <taxon>Aspergillus subgen. Circumdati</taxon>
    </lineage>
</organism>